<gene>
    <name evidence="1" type="ORF">PITCH_A1370012</name>
</gene>
<organism evidence="1">
    <name type="scientific">uncultured Desulfobacterium sp</name>
    <dbReference type="NCBI Taxonomy" id="201089"/>
    <lineage>
        <taxon>Bacteria</taxon>
        <taxon>Pseudomonadati</taxon>
        <taxon>Thermodesulfobacteriota</taxon>
        <taxon>Desulfobacteria</taxon>
        <taxon>Desulfobacterales</taxon>
        <taxon>Desulfobacteriaceae</taxon>
        <taxon>Desulfobacterium</taxon>
        <taxon>environmental samples</taxon>
    </lineage>
</organism>
<evidence type="ECO:0000313" key="1">
    <source>
        <dbReference type="EMBL" id="SPD72445.1"/>
    </source>
</evidence>
<proteinExistence type="predicted"/>
<protein>
    <submittedName>
        <fullName evidence="1">Uncharacterized protein</fullName>
    </submittedName>
</protein>
<sequence length="150" mass="17327">MSRKNIHPYLSDTLMRRFKKYCTTTGATESSVVEEALQRFFNDQYDTELVLRRLNRFGRSIDRVSRDLDFLGEAFSVFVRLWFAHTPKVPDEAKAAANQSAKSRYQDFVEYVVRSAGSGKLFFDLLPREEISDDAELQKAVTQHTGPNHE</sequence>
<name>A0A445MSM4_9BACT</name>
<reference evidence="1" key="1">
    <citation type="submission" date="2018-01" db="EMBL/GenBank/DDBJ databases">
        <authorList>
            <person name="Regsiter A."/>
            <person name="William W."/>
        </authorList>
    </citation>
    <scope>NUCLEOTIDE SEQUENCE</scope>
    <source>
        <strain evidence="1">TRIP AH-1</strain>
    </source>
</reference>
<accession>A0A445MSM4</accession>
<dbReference type="AlphaFoldDB" id="A0A445MSM4"/>
<dbReference type="EMBL" id="OJIN01000043">
    <property type="protein sequence ID" value="SPD72445.1"/>
    <property type="molecule type" value="Genomic_DNA"/>
</dbReference>